<protein>
    <recommendedName>
        <fullName evidence="3">Phage tail lysozyme domain-containing protein</fullName>
    </recommendedName>
</protein>
<evidence type="ECO:0000256" key="2">
    <source>
        <dbReference type="SAM" id="SignalP"/>
    </source>
</evidence>
<feature type="signal peptide" evidence="2">
    <location>
        <begin position="1"/>
        <end position="26"/>
    </location>
</feature>
<feature type="region of interest" description="Disordered" evidence="1">
    <location>
        <begin position="36"/>
        <end position="64"/>
    </location>
</feature>
<dbReference type="EMBL" id="JAHBFX010000001">
    <property type="protein sequence ID" value="MBZ5999316.1"/>
    <property type="molecule type" value="Genomic_DNA"/>
</dbReference>
<dbReference type="Proteomes" id="UP000727071">
    <property type="component" value="Unassembled WGS sequence"/>
</dbReference>
<feature type="domain" description="Phage tail lysozyme" evidence="3">
    <location>
        <begin position="71"/>
        <end position="221"/>
    </location>
</feature>
<evidence type="ECO:0000256" key="1">
    <source>
        <dbReference type="SAM" id="MobiDB-lite"/>
    </source>
</evidence>
<reference evidence="5 6" key="1">
    <citation type="submission" date="2021-05" db="EMBL/GenBank/DDBJ databases">
        <title>Pangenome of Leuconostoc gelidum warrants species status for Leuconostoc gelidum subsp. gasicomitatum.</title>
        <authorList>
            <person name="Johansson P."/>
            <person name="Sade E."/>
            <person name="Hultman J."/>
            <person name="Auvinen P."/>
            <person name="Bjorkroth J."/>
        </authorList>
    </citation>
    <scope>NUCLEOTIDE SEQUENCE</scope>
    <source>
        <strain evidence="4 6">AMKR21</strain>
        <strain evidence="5">C220d</strain>
    </source>
</reference>
<comment type="caution">
    <text evidence="5">The sequence shown here is derived from an EMBL/GenBank/DDBJ whole genome shotgun (WGS) entry which is preliminary data.</text>
</comment>
<evidence type="ECO:0000313" key="6">
    <source>
        <dbReference type="Proteomes" id="UP000705994"/>
    </source>
</evidence>
<evidence type="ECO:0000313" key="7">
    <source>
        <dbReference type="Proteomes" id="UP000727071"/>
    </source>
</evidence>
<dbReference type="EMBL" id="JAHBFV010000024">
    <property type="protein sequence ID" value="MBZ6016660.1"/>
    <property type="molecule type" value="Genomic_DNA"/>
</dbReference>
<organism evidence="5 7">
    <name type="scientific">Leuconostoc gelidum subsp. gelidum</name>
    <dbReference type="NCBI Taxonomy" id="1607839"/>
    <lineage>
        <taxon>Bacteria</taxon>
        <taxon>Bacillati</taxon>
        <taxon>Bacillota</taxon>
        <taxon>Bacilli</taxon>
        <taxon>Lactobacillales</taxon>
        <taxon>Lactobacillaceae</taxon>
        <taxon>Leuconostoc</taxon>
        <taxon>Leuconostoc gelidum group</taxon>
    </lineage>
</organism>
<dbReference type="GeneID" id="61037082"/>
<dbReference type="Pfam" id="PF18013">
    <property type="entry name" value="Phage_lysozyme2"/>
    <property type="match status" value="1"/>
</dbReference>
<name>A0AB35G2C6_LEUGE</name>
<dbReference type="AlphaFoldDB" id="A0AB35G2C6"/>
<accession>A0AB35G2C6</accession>
<gene>
    <name evidence="5" type="ORF">KII88_09030</name>
    <name evidence="4" type="ORF">KIJ07_02590</name>
</gene>
<dbReference type="Proteomes" id="UP000705994">
    <property type="component" value="Unassembled WGS sequence"/>
</dbReference>
<dbReference type="InterPro" id="IPR041219">
    <property type="entry name" value="Phage_lysozyme2"/>
</dbReference>
<proteinExistence type="predicted"/>
<dbReference type="RefSeq" id="WP_010016366.1">
    <property type="nucleotide sequence ID" value="NZ_BPKU01000003.1"/>
</dbReference>
<feature type="compositionally biased region" description="Low complexity" evidence="1">
    <location>
        <begin position="54"/>
        <end position="64"/>
    </location>
</feature>
<keyword evidence="6" id="KW-1185">Reference proteome</keyword>
<dbReference type="Gene3D" id="1.10.530.10">
    <property type="match status" value="1"/>
</dbReference>
<evidence type="ECO:0000313" key="5">
    <source>
        <dbReference type="EMBL" id="MBZ6016660.1"/>
    </source>
</evidence>
<evidence type="ECO:0000313" key="4">
    <source>
        <dbReference type="EMBL" id="MBZ5999316.1"/>
    </source>
</evidence>
<feature type="compositionally biased region" description="Polar residues" evidence="1">
    <location>
        <begin position="36"/>
        <end position="46"/>
    </location>
</feature>
<evidence type="ECO:0000259" key="3">
    <source>
        <dbReference type="Pfam" id="PF18013"/>
    </source>
</evidence>
<sequence>MQIFKSSFVKIVLVMSSILLVGVTIAQTQTIKSNQADQSVSKLTHNSVEEKKNQNSNQNNDDNIGNKSYIRQIYAYLHDEYGMSGTSIAGILGNWIQESGIDPIAVAGDWAYRSLENTKSSTDTNKDIGFAQWSFKRRQNLITFANQKYHGYWWEPNCQLEFMTQQDGSFVAILKNYALNDRGDIVQNAVNFNDDWEVSPDEKNKIGLTRGKNAQLVYQYMQKNNMTGLADTIKIQKLVYLGNGLPY</sequence>
<keyword evidence="2" id="KW-0732">Signal</keyword>
<feature type="chain" id="PRO_5044217761" description="Phage tail lysozyme domain-containing protein" evidence="2">
    <location>
        <begin position="27"/>
        <end position="247"/>
    </location>
</feature>